<dbReference type="PATRIC" id="fig|1705578.3.peg.1156"/>
<evidence type="ECO:0000256" key="7">
    <source>
        <dbReference type="HAMAP-Rule" id="MF_01215"/>
    </source>
</evidence>
<comment type="catalytic activity">
    <reaction evidence="6 7">
        <text>orotidine 5'-phosphate + H(+) = UMP + CO2</text>
        <dbReference type="Rhea" id="RHEA:11596"/>
        <dbReference type="ChEBI" id="CHEBI:15378"/>
        <dbReference type="ChEBI" id="CHEBI:16526"/>
        <dbReference type="ChEBI" id="CHEBI:57538"/>
        <dbReference type="ChEBI" id="CHEBI:57865"/>
        <dbReference type="EC" id="4.1.1.23"/>
    </reaction>
</comment>
<dbReference type="InterPro" id="IPR011995">
    <property type="entry name" value="OMPdecase_type-2"/>
</dbReference>
<dbReference type="FunFam" id="3.20.20.70:FF:000246">
    <property type="entry name" value="Orotidine 5'-phosphate decarboxylase"/>
    <property type="match status" value="1"/>
</dbReference>
<sequence>MIIDKLYDDVLKKGNVCVGLDTALEYIPKHVLSSHENIEDAVFEFNKTIIDSTCDVAACYKVQIAYYEALGMEGLRAYSRTLKYIRNKKVLTIADIKRGDIAKTAEMYAKAHFKGEFESDFITLNPYMGFDTLEPYLPYIENDNKGMFVLIRTSNRGAEDIQYIDTKEDKKLYNVVGEKVNFLGKKYLGDCGYSSIGGVIGCTHQEEGIQLRHNLDSVFFLIPGYGAQGGTAQDIAAYLKKGNGGVVNSSRGILLAYRKRKNGEKNYGECAREECIRIRDDIFKVFSKK</sequence>
<evidence type="ECO:0000256" key="2">
    <source>
        <dbReference type="ARBA" id="ARBA00008847"/>
    </source>
</evidence>
<dbReference type="PANTHER" id="PTHR43375:SF1">
    <property type="entry name" value="OROTIDINE 5'-PHOSPHATE DECARBOXYLASE"/>
    <property type="match status" value="1"/>
</dbReference>
<dbReference type="RefSeq" id="WP_063601444.1">
    <property type="nucleotide sequence ID" value="NZ_LITQ01000018.1"/>
</dbReference>
<proteinExistence type="inferred from homology"/>
<evidence type="ECO:0000256" key="4">
    <source>
        <dbReference type="ARBA" id="ARBA00022975"/>
    </source>
</evidence>
<keyword evidence="4 7" id="KW-0665">Pyrimidine biosynthesis</keyword>
<feature type="active site" description="Proton donor" evidence="7">
    <location>
        <position position="97"/>
    </location>
</feature>
<dbReference type="GO" id="GO:0006207">
    <property type="term" value="P:'de novo' pyrimidine nucleobase biosynthetic process"/>
    <property type="evidence" value="ECO:0007669"/>
    <property type="project" value="InterPro"/>
</dbReference>
<dbReference type="HAMAP" id="MF_01215">
    <property type="entry name" value="OMPdecase_type2"/>
    <property type="match status" value="1"/>
</dbReference>
<dbReference type="GO" id="GO:0044205">
    <property type="term" value="P:'de novo' UMP biosynthetic process"/>
    <property type="evidence" value="ECO:0007669"/>
    <property type="project" value="UniProtKB-UniRule"/>
</dbReference>
<keyword evidence="5 7" id="KW-0456">Lyase</keyword>
<evidence type="ECO:0000313" key="9">
    <source>
        <dbReference type="EMBL" id="OAA92677.1"/>
    </source>
</evidence>
<dbReference type="EC" id="4.1.1.23" evidence="7"/>
<organism evidence="9 11">
    <name type="scientific">Clostridium coskatii</name>
    <dbReference type="NCBI Taxonomy" id="1705578"/>
    <lineage>
        <taxon>Bacteria</taxon>
        <taxon>Bacillati</taxon>
        <taxon>Bacillota</taxon>
        <taxon>Clostridia</taxon>
        <taxon>Eubacteriales</taxon>
        <taxon>Clostridiaceae</taxon>
        <taxon>Clostridium</taxon>
    </lineage>
</organism>
<feature type="domain" description="Orotidine 5'-phosphate decarboxylase" evidence="8">
    <location>
        <begin position="15"/>
        <end position="266"/>
    </location>
</feature>
<dbReference type="InterPro" id="IPR011060">
    <property type="entry name" value="RibuloseP-bd_barrel"/>
</dbReference>
<dbReference type="UniPathway" id="UPA00070">
    <property type="reaction ID" value="UER00120"/>
</dbReference>
<dbReference type="SMART" id="SM00934">
    <property type="entry name" value="OMPdecase"/>
    <property type="match status" value="1"/>
</dbReference>
<dbReference type="PANTHER" id="PTHR43375">
    <property type="entry name" value="OROTIDINE 5'-PHOSPHATE DECARBOXYLASE"/>
    <property type="match status" value="1"/>
</dbReference>
<evidence type="ECO:0000256" key="6">
    <source>
        <dbReference type="ARBA" id="ARBA00049157"/>
    </source>
</evidence>
<comment type="caution">
    <text evidence="9">The sequence shown here is derived from an EMBL/GenBank/DDBJ whole genome shotgun (WGS) entry which is preliminary data.</text>
</comment>
<evidence type="ECO:0000256" key="1">
    <source>
        <dbReference type="ARBA" id="ARBA00004861"/>
    </source>
</evidence>
<dbReference type="EMBL" id="LROR01000041">
    <property type="protein sequence ID" value="OBR94603.1"/>
    <property type="molecule type" value="Genomic_DNA"/>
</dbReference>
<dbReference type="Pfam" id="PF00215">
    <property type="entry name" value="OMPdecase"/>
    <property type="match status" value="1"/>
</dbReference>
<name>A0A166SRC4_9CLOT</name>
<comment type="similarity">
    <text evidence="2 7">Belongs to the OMP decarboxylase family. Type 2 subfamily.</text>
</comment>
<dbReference type="Proteomes" id="UP000077384">
    <property type="component" value="Unassembled WGS sequence"/>
</dbReference>
<gene>
    <name evidence="7 10" type="primary">pyrF</name>
    <name evidence="10" type="ORF">CLCOS_18420</name>
    <name evidence="9" type="ORF">WX73_00769</name>
</gene>
<evidence type="ECO:0000313" key="11">
    <source>
        <dbReference type="Proteomes" id="UP000077384"/>
    </source>
</evidence>
<dbReference type="InterPro" id="IPR001754">
    <property type="entry name" value="OMPdeCOase_dom"/>
</dbReference>
<dbReference type="Proteomes" id="UP000093694">
    <property type="component" value="Unassembled WGS sequence"/>
</dbReference>
<dbReference type="InterPro" id="IPR013785">
    <property type="entry name" value="Aldolase_TIM"/>
</dbReference>
<dbReference type="SUPFAM" id="SSF51366">
    <property type="entry name" value="Ribulose-phoshate binding barrel"/>
    <property type="match status" value="1"/>
</dbReference>
<reference evidence="10 12" key="2">
    <citation type="journal article" date="2016" name="Front. Microbiol.">
        <title>Industrial Acetogenic Biocatalysts: A Comparative Metabolic and Genomic Analysis.</title>
        <authorList>
            <person name="Bengelsdorf F."/>
            <person name="Poehlein A."/>
            <person name="Sonja S."/>
            <person name="Erz C."/>
            <person name="Hummel T."/>
            <person name="Hoffmeister S."/>
            <person name="Daniel R."/>
            <person name="Durre P."/>
        </authorList>
    </citation>
    <scope>NUCLEOTIDE SEQUENCE [LARGE SCALE GENOMIC DNA]</scope>
    <source>
        <strain evidence="10 12">PTA-10522</strain>
    </source>
</reference>
<dbReference type="GO" id="GO:0004590">
    <property type="term" value="F:orotidine-5'-phosphate decarboxylase activity"/>
    <property type="evidence" value="ECO:0007669"/>
    <property type="project" value="UniProtKB-UniRule"/>
</dbReference>
<comment type="pathway">
    <text evidence="1 7">Pyrimidine metabolism; UMP biosynthesis via de novo pathway; UMP from orotate: step 2/2.</text>
</comment>
<dbReference type="InterPro" id="IPR018089">
    <property type="entry name" value="OMPdecase_AS"/>
</dbReference>
<protein>
    <recommendedName>
        <fullName evidence="7">Orotidine 5'-phosphate decarboxylase</fullName>
        <ecNumber evidence="7">4.1.1.23</ecNumber>
    </recommendedName>
    <alternativeName>
        <fullName evidence="7">OMP decarboxylase</fullName>
        <shortName evidence="7">OMPDCase</shortName>
        <shortName evidence="7">OMPdecase</shortName>
    </alternativeName>
</protein>
<evidence type="ECO:0000256" key="3">
    <source>
        <dbReference type="ARBA" id="ARBA00022793"/>
    </source>
</evidence>
<evidence type="ECO:0000313" key="10">
    <source>
        <dbReference type="EMBL" id="OBR94603.1"/>
    </source>
</evidence>
<keyword evidence="3 7" id="KW-0210">Decarboxylase</keyword>
<reference evidence="9 11" key="1">
    <citation type="journal article" date="2015" name="Biotechnol. Bioeng.">
        <title>Genome sequence and phenotypic characterization of Caulobacter segnis.</title>
        <authorList>
            <person name="Patel S."/>
            <person name="Fletcher B."/>
            <person name="Scott D.C."/>
            <person name="Ely B."/>
        </authorList>
    </citation>
    <scope>NUCLEOTIDE SEQUENCE [LARGE SCALE GENOMIC DNA]</scope>
    <source>
        <strain evidence="9 11">PS02</strain>
    </source>
</reference>
<dbReference type="CDD" id="cd04725">
    <property type="entry name" value="OMP_decarboxylase_like"/>
    <property type="match status" value="1"/>
</dbReference>
<evidence type="ECO:0000313" key="12">
    <source>
        <dbReference type="Proteomes" id="UP000093694"/>
    </source>
</evidence>
<dbReference type="Gene3D" id="3.20.20.70">
    <property type="entry name" value="Aldolase class I"/>
    <property type="match status" value="1"/>
</dbReference>
<dbReference type="EMBL" id="LITQ01000018">
    <property type="protein sequence ID" value="OAA92677.1"/>
    <property type="molecule type" value="Genomic_DNA"/>
</dbReference>
<dbReference type="NCBIfam" id="TIGR02127">
    <property type="entry name" value="pyrF_sub2"/>
    <property type="match status" value="1"/>
</dbReference>
<dbReference type="AlphaFoldDB" id="A0A166SRC4"/>
<dbReference type="PROSITE" id="PS00156">
    <property type="entry name" value="OMPDECASE"/>
    <property type="match status" value="1"/>
</dbReference>
<keyword evidence="12" id="KW-1185">Reference proteome</keyword>
<evidence type="ECO:0000256" key="5">
    <source>
        <dbReference type="ARBA" id="ARBA00023239"/>
    </source>
</evidence>
<accession>A0A166SRC4</accession>
<evidence type="ECO:0000259" key="8">
    <source>
        <dbReference type="SMART" id="SM00934"/>
    </source>
</evidence>